<feature type="domain" description="EamA" evidence="7">
    <location>
        <begin position="8"/>
        <end position="140"/>
    </location>
</feature>
<comment type="similarity">
    <text evidence="2">Belongs to the drug/metabolite transporter (DMT) superfamily. 10 TMS drug/metabolite exporter (DME) (TC 2.A.7.3) family.</text>
</comment>
<dbReference type="Pfam" id="PF00892">
    <property type="entry name" value="EamA"/>
    <property type="match status" value="1"/>
</dbReference>
<feature type="transmembrane region" description="Helical" evidence="6">
    <location>
        <begin position="126"/>
        <end position="144"/>
    </location>
</feature>
<evidence type="ECO:0000256" key="3">
    <source>
        <dbReference type="ARBA" id="ARBA00022692"/>
    </source>
</evidence>
<evidence type="ECO:0000259" key="7">
    <source>
        <dbReference type="Pfam" id="PF00892"/>
    </source>
</evidence>
<evidence type="ECO:0000313" key="8">
    <source>
        <dbReference type="EMBL" id="MCO6052148.1"/>
    </source>
</evidence>
<gene>
    <name evidence="8" type="ORF">NGM99_20375</name>
</gene>
<feature type="transmembrane region" description="Helical" evidence="6">
    <location>
        <begin position="208"/>
        <end position="230"/>
    </location>
</feature>
<feature type="transmembrane region" description="Helical" evidence="6">
    <location>
        <begin position="33"/>
        <end position="56"/>
    </location>
</feature>
<dbReference type="RefSeq" id="WP_252822377.1">
    <property type="nucleotide sequence ID" value="NZ_JAMXQS010000010.1"/>
</dbReference>
<accession>A0ABT1CCB7</accession>
<dbReference type="PANTHER" id="PTHR22911">
    <property type="entry name" value="ACYL-MALONYL CONDENSING ENZYME-RELATED"/>
    <property type="match status" value="1"/>
</dbReference>
<dbReference type="Gene3D" id="1.10.3730.20">
    <property type="match status" value="1"/>
</dbReference>
<dbReference type="EMBL" id="JAMXQS010000010">
    <property type="protein sequence ID" value="MCO6052148.1"/>
    <property type="molecule type" value="Genomic_DNA"/>
</dbReference>
<protein>
    <submittedName>
        <fullName evidence="8">DMT family transporter</fullName>
    </submittedName>
</protein>
<keyword evidence="9" id="KW-1185">Reference proteome</keyword>
<feature type="transmembrane region" description="Helical" evidence="6">
    <location>
        <begin position="101"/>
        <end position="117"/>
    </location>
</feature>
<evidence type="ECO:0000256" key="4">
    <source>
        <dbReference type="ARBA" id="ARBA00022989"/>
    </source>
</evidence>
<feature type="transmembrane region" description="Helical" evidence="6">
    <location>
        <begin position="77"/>
        <end position="95"/>
    </location>
</feature>
<proteinExistence type="inferred from homology"/>
<keyword evidence="3 6" id="KW-0812">Transmembrane</keyword>
<keyword evidence="5 6" id="KW-0472">Membrane</keyword>
<sequence length="306" mass="32800">MPLSPNARGALFMVLSTVGFISNDSVTKYISSFMNIGQVMLLRGIIATALIALLAFHRRELTFGREALHPLMLLRSLAEVASTICFLTALTHLPLANASALFHFLPLATTMAAALFLRETVGWRRWLSILAGLIGVLLIVQPGADQFNAFSLLVLASVGFSTLRDLATARAPATVPPIMMSVVTSALVTLAGGFLVVPFGGWTPVEPWHFIFFTMGAILVLTGYQGVILAMRTGELSFVAPFRYVGLVYAFLLGYLIFGEVPNALMFLGSAIVLGSGIYMLYRERVRGGKLAAQATASPGMAPDGL</sequence>
<reference evidence="8 9" key="1">
    <citation type="submission" date="2022-06" db="EMBL/GenBank/DDBJ databases">
        <title>Mesorhizobium sp. strain RP14 Genome sequencing and assembly.</title>
        <authorList>
            <person name="Kim I."/>
        </authorList>
    </citation>
    <scope>NUCLEOTIDE SEQUENCE [LARGE SCALE GENOMIC DNA]</scope>
    <source>
        <strain evidence="9">RP14(2022)</strain>
    </source>
</reference>
<organism evidence="8 9">
    <name type="scientific">Mesorhizobium liriopis</name>
    <dbReference type="NCBI Taxonomy" id="2953882"/>
    <lineage>
        <taxon>Bacteria</taxon>
        <taxon>Pseudomonadati</taxon>
        <taxon>Pseudomonadota</taxon>
        <taxon>Alphaproteobacteria</taxon>
        <taxon>Hyphomicrobiales</taxon>
        <taxon>Phyllobacteriaceae</taxon>
        <taxon>Mesorhizobium</taxon>
    </lineage>
</organism>
<dbReference type="Proteomes" id="UP001205906">
    <property type="component" value="Unassembled WGS sequence"/>
</dbReference>
<comment type="caution">
    <text evidence="8">The sequence shown here is derived from an EMBL/GenBank/DDBJ whole genome shotgun (WGS) entry which is preliminary data.</text>
</comment>
<comment type="subcellular location">
    <subcellularLocation>
        <location evidence="1">Membrane</location>
        <topology evidence="1">Multi-pass membrane protein</topology>
    </subcellularLocation>
</comment>
<evidence type="ECO:0000256" key="6">
    <source>
        <dbReference type="SAM" id="Phobius"/>
    </source>
</evidence>
<dbReference type="InterPro" id="IPR037185">
    <property type="entry name" value="EmrE-like"/>
</dbReference>
<evidence type="ECO:0000313" key="9">
    <source>
        <dbReference type="Proteomes" id="UP001205906"/>
    </source>
</evidence>
<evidence type="ECO:0000256" key="2">
    <source>
        <dbReference type="ARBA" id="ARBA00009853"/>
    </source>
</evidence>
<keyword evidence="4 6" id="KW-1133">Transmembrane helix</keyword>
<dbReference type="InterPro" id="IPR000620">
    <property type="entry name" value="EamA_dom"/>
</dbReference>
<evidence type="ECO:0000256" key="1">
    <source>
        <dbReference type="ARBA" id="ARBA00004141"/>
    </source>
</evidence>
<dbReference type="SUPFAM" id="SSF103481">
    <property type="entry name" value="Multidrug resistance efflux transporter EmrE"/>
    <property type="match status" value="2"/>
</dbReference>
<feature type="transmembrane region" description="Helical" evidence="6">
    <location>
        <begin position="150"/>
        <end position="167"/>
    </location>
</feature>
<name>A0ABT1CCB7_9HYPH</name>
<evidence type="ECO:0000256" key="5">
    <source>
        <dbReference type="ARBA" id="ARBA00023136"/>
    </source>
</evidence>
<feature type="transmembrane region" description="Helical" evidence="6">
    <location>
        <begin position="179"/>
        <end position="202"/>
    </location>
</feature>
<feature type="transmembrane region" description="Helical" evidence="6">
    <location>
        <begin position="264"/>
        <end position="282"/>
    </location>
</feature>
<feature type="transmembrane region" description="Helical" evidence="6">
    <location>
        <begin position="242"/>
        <end position="258"/>
    </location>
</feature>
<dbReference type="PANTHER" id="PTHR22911:SF6">
    <property type="entry name" value="SOLUTE CARRIER FAMILY 35 MEMBER G1"/>
    <property type="match status" value="1"/>
</dbReference>